<dbReference type="OrthoDB" id="7468374at2"/>
<dbReference type="PROSITE" id="PS51257">
    <property type="entry name" value="PROKAR_LIPOPROTEIN"/>
    <property type="match status" value="1"/>
</dbReference>
<comment type="caution">
    <text evidence="2">The sequence shown here is derived from an EMBL/GenBank/DDBJ whole genome shotgun (WGS) entry which is preliminary data.</text>
</comment>
<feature type="signal peptide" evidence="1">
    <location>
        <begin position="1"/>
        <end position="22"/>
    </location>
</feature>
<accession>A0A2A4G0Y7</accession>
<dbReference type="PANTHER" id="PTHR34387:SF1">
    <property type="entry name" value="PERIPLASMIC IMMUNOGENIC PROTEIN"/>
    <property type="match status" value="1"/>
</dbReference>
<keyword evidence="1" id="KW-0732">Signal</keyword>
<reference evidence="2 3" key="1">
    <citation type="submission" date="2017-09" db="EMBL/GenBank/DDBJ databases">
        <title>The Catabolism of 3,6-Dichlorosalicylic acid is Initiated by the Cytochrome P450 Monooxygenase DsmABC in Rhizorhabdus dicambivorans Ndbn-20.</title>
        <authorList>
            <person name="Na L."/>
        </authorList>
    </citation>
    <scope>NUCLEOTIDE SEQUENCE [LARGE SCALE GENOMIC DNA]</scope>
    <source>
        <strain evidence="2 3">Ndbn-20m</strain>
    </source>
</reference>
<dbReference type="InterPro" id="IPR007497">
    <property type="entry name" value="SIMPL/DUF541"/>
</dbReference>
<dbReference type="KEGG" id="rdi:CMV14_01280"/>
<dbReference type="Proteomes" id="UP000218934">
    <property type="component" value="Unassembled WGS sequence"/>
</dbReference>
<protein>
    <submittedName>
        <fullName evidence="2">DUF541 domain-containing protein</fullName>
    </submittedName>
</protein>
<feature type="chain" id="PRO_5013059736" evidence="1">
    <location>
        <begin position="23"/>
        <end position="244"/>
    </location>
</feature>
<dbReference type="InterPro" id="IPR052022">
    <property type="entry name" value="26kDa_periplasmic_antigen"/>
</dbReference>
<dbReference type="Gene3D" id="3.30.110.170">
    <property type="entry name" value="Protein of unknown function (DUF541), domain 1"/>
    <property type="match status" value="1"/>
</dbReference>
<gene>
    <name evidence="2" type="ORF">COO09_06325</name>
</gene>
<dbReference type="RefSeq" id="WP_066965564.1">
    <property type="nucleotide sequence ID" value="NZ_CP023449.1"/>
</dbReference>
<evidence type="ECO:0000313" key="2">
    <source>
        <dbReference type="EMBL" id="PCE43372.1"/>
    </source>
</evidence>
<evidence type="ECO:0000313" key="3">
    <source>
        <dbReference type="Proteomes" id="UP000218934"/>
    </source>
</evidence>
<organism evidence="2 3">
    <name type="scientific">Rhizorhabdus dicambivorans</name>
    <dbReference type="NCBI Taxonomy" id="1850238"/>
    <lineage>
        <taxon>Bacteria</taxon>
        <taxon>Pseudomonadati</taxon>
        <taxon>Pseudomonadota</taxon>
        <taxon>Alphaproteobacteria</taxon>
        <taxon>Sphingomonadales</taxon>
        <taxon>Sphingomonadaceae</taxon>
        <taxon>Rhizorhabdus</taxon>
    </lineage>
</organism>
<dbReference type="Pfam" id="PF04402">
    <property type="entry name" value="SIMPL"/>
    <property type="match status" value="1"/>
</dbReference>
<keyword evidence="3" id="KW-1185">Reference proteome</keyword>
<evidence type="ECO:0000256" key="1">
    <source>
        <dbReference type="SAM" id="SignalP"/>
    </source>
</evidence>
<name>A0A2A4G0Y7_9SPHN</name>
<dbReference type="PANTHER" id="PTHR34387">
    <property type="entry name" value="SLR1258 PROTEIN"/>
    <property type="match status" value="1"/>
</dbReference>
<dbReference type="Gene3D" id="3.30.70.2970">
    <property type="entry name" value="Protein of unknown function (DUF541), domain 2"/>
    <property type="match status" value="1"/>
</dbReference>
<proteinExistence type="predicted"/>
<sequence length="244" mass="25250">MSAIRLPLATALLLILSACGRAGHDPRGVRPDETLLSVSATGQTETRADQAQFQAGVNSWNASARAASAANTAKIAEIVRALERAGIPERDIQTRAVTVQRVDWGDHKGEYQASNIVNVTVRNIAAAGEAVTVVTSAGANILGGPDLRLADPEKAANMAYTAAYKAARARAEAYADAAGMKIARVLTIRDAGGMQGNHYLPGATPPPVAVAVEQSNAAASVGRFMPGQTPSAVSVQVDFALAPR</sequence>
<dbReference type="GO" id="GO:0006974">
    <property type="term" value="P:DNA damage response"/>
    <property type="evidence" value="ECO:0007669"/>
    <property type="project" value="TreeGrafter"/>
</dbReference>
<dbReference type="AlphaFoldDB" id="A0A2A4G0Y7"/>
<dbReference type="EMBL" id="NWUF01000004">
    <property type="protein sequence ID" value="PCE43372.1"/>
    <property type="molecule type" value="Genomic_DNA"/>
</dbReference>